<reference evidence="6 7" key="1">
    <citation type="journal article" date="2020" name="bioRxiv">
        <title>A chromosome-scale genome assembly for the Fusarium oxysporum strain Fo5176 to establish a model Arabidopsis-fungal pathosystem.</title>
        <authorList>
            <person name="Fokkens L."/>
            <person name="Guo L."/>
            <person name="Dora S."/>
            <person name="Wang B."/>
            <person name="Ye K."/>
            <person name="Sanchez-Rodriguez C."/>
            <person name="Croll D."/>
        </authorList>
    </citation>
    <scope>NUCLEOTIDE SEQUENCE [LARGE SCALE GENOMIC DNA]</scope>
    <source>
        <strain evidence="6 7">Fo5176</strain>
    </source>
</reference>
<feature type="domain" description="Nephrocystin 3-like N-terminal" evidence="5">
    <location>
        <begin position="247"/>
        <end position="416"/>
    </location>
</feature>
<dbReference type="Gene3D" id="3.40.50.300">
    <property type="entry name" value="P-loop containing nucleotide triphosphate hydrolases"/>
    <property type="match status" value="1"/>
</dbReference>
<dbReference type="Pfam" id="PF12796">
    <property type="entry name" value="Ank_2"/>
    <property type="match status" value="2"/>
</dbReference>
<dbReference type="PANTHER" id="PTHR10039">
    <property type="entry name" value="AMELOGENIN"/>
    <property type="match status" value="1"/>
</dbReference>
<sequence length="942" mass="106035">MLEKLRVEGLLVMGGDGERDWGSSSSPHNHPPPEEDEYDEGEYEEGDFDDHQIEEYGEEEVYSNPSVLPSQSHNLQPSIPYLEFIIHETPSTMRNIFLGMQHIPKLTVGLWSGREASFMGEEAFFMLKLQCTHIPPNILPRSLVSHQHYFELLGFNRLGLIQTKATIIDIVEPYHRRGIPSNYDSSLQIVDKHSAQWQLLMTAVPMSEAIMRDMYQKPSDVTTAIIEQFDESDYFRYKARIKPPIDGTCVWFLGVPEFVQWLESQSSSLLWISGDPGCGKTTLATFLLDSIDRLQSQDLSLYGTDYLTTYFFFDWSTEDQVDGTALLFALIHQLLQADPALAPIAEKHVHRLNLENLCDIFEAIVSAPERKHQRIVCVLDALDALDECEAVSMTKAITFLASLIPRVGWLKLAVTSHRNQHLDKVFSNLPAHHQIHLTDHAEHIRQDIEKFIRARCVQVLEIMDCHDDMRRDIEEELIKRSDNTFLWVNMVLEQLKNNPHAWLEFFVPTLRSTDKLDGLYNSTFERSKAPGALLRTLSIIAASQRPLTLDEIDDALAVQPDDRSIRQVLERSCVDITEYLDDVCGPFIRIRDGEVSFRHKTATEFLLRSADVPRPPVGNGMYQYKGCLDVVGVNKCLAEICAVYLTLDGAVSDSSSSGRRAGIHVTDFDDEGFDNEDYPTVEENSGPTCRKSGRGAGLFDYAAKYWGTHYRLGYASSSASTGSRGNHTIFDKAIALCNTSTCTFHDWFQLYWNTISTIPEYPDNLAPLMIASHMGLLDLVRELLADGKGQNKQSNHLQVADSEGWTALHWAVWNGHGIKNDETIALLLQHHHDRSKDSIYNKPHDNDCHCNESTEDQQSFPAGSSTYVLDIKDNKGLTPLHWAAADDQTGVVQLLLKAGATVDVFDGQGMTALTVAYENGFIGTFEALLEYGADVNVPYPGP</sequence>
<evidence type="ECO:0008006" key="8">
    <source>
        <dbReference type="Google" id="ProtNLM"/>
    </source>
</evidence>
<dbReference type="InterPro" id="IPR002110">
    <property type="entry name" value="Ankyrin_rpt"/>
</dbReference>
<dbReference type="SUPFAM" id="SSF52540">
    <property type="entry name" value="P-loop containing nucleoside triphosphate hydrolases"/>
    <property type="match status" value="1"/>
</dbReference>
<dbReference type="Proteomes" id="UP000593570">
    <property type="component" value="Unassembled WGS sequence"/>
</dbReference>
<evidence type="ECO:0000256" key="1">
    <source>
        <dbReference type="ARBA" id="ARBA00022737"/>
    </source>
</evidence>
<accession>A0A8H6G991</accession>
<dbReference type="SMART" id="SM00248">
    <property type="entry name" value="ANK"/>
    <property type="match status" value="4"/>
</dbReference>
<dbReference type="Gene3D" id="1.25.40.20">
    <property type="entry name" value="Ankyrin repeat-containing domain"/>
    <property type="match status" value="2"/>
</dbReference>
<gene>
    <name evidence="6" type="ORF">HZS61_006285</name>
</gene>
<feature type="region of interest" description="Disordered" evidence="3">
    <location>
        <begin position="13"/>
        <end position="48"/>
    </location>
</feature>
<evidence type="ECO:0000313" key="6">
    <source>
        <dbReference type="EMBL" id="KAF6514029.1"/>
    </source>
</evidence>
<comment type="caution">
    <text evidence="6">The sequence shown here is derived from an EMBL/GenBank/DDBJ whole genome shotgun (WGS) entry which is preliminary data.</text>
</comment>
<dbReference type="Pfam" id="PF22939">
    <property type="entry name" value="WHD_GPIID"/>
    <property type="match status" value="1"/>
</dbReference>
<dbReference type="InterPro" id="IPR054471">
    <property type="entry name" value="GPIID_WHD"/>
</dbReference>
<proteinExistence type="predicted"/>
<evidence type="ECO:0000256" key="3">
    <source>
        <dbReference type="SAM" id="MobiDB-lite"/>
    </source>
</evidence>
<keyword evidence="2" id="KW-0040">ANK repeat</keyword>
<dbReference type="InterPro" id="IPR056884">
    <property type="entry name" value="NPHP3-like_N"/>
</dbReference>
<evidence type="ECO:0000259" key="4">
    <source>
        <dbReference type="Pfam" id="PF22939"/>
    </source>
</evidence>
<dbReference type="PROSITE" id="PS50088">
    <property type="entry name" value="ANK_REPEAT"/>
    <property type="match status" value="2"/>
</dbReference>
<dbReference type="PROSITE" id="PS50297">
    <property type="entry name" value="ANK_REP_REGION"/>
    <property type="match status" value="2"/>
</dbReference>
<feature type="repeat" description="ANK" evidence="2">
    <location>
        <begin position="908"/>
        <end position="940"/>
    </location>
</feature>
<dbReference type="PANTHER" id="PTHR10039:SF14">
    <property type="entry name" value="NACHT DOMAIN-CONTAINING PROTEIN"/>
    <property type="match status" value="1"/>
</dbReference>
<evidence type="ECO:0000259" key="5">
    <source>
        <dbReference type="Pfam" id="PF24883"/>
    </source>
</evidence>
<dbReference type="InterPro" id="IPR036770">
    <property type="entry name" value="Ankyrin_rpt-contain_sf"/>
</dbReference>
<feature type="domain" description="GPI inositol-deacylase winged helix" evidence="4">
    <location>
        <begin position="535"/>
        <end position="608"/>
    </location>
</feature>
<protein>
    <recommendedName>
        <fullName evidence="8">NACHT domain-containing protein</fullName>
    </recommendedName>
</protein>
<dbReference type="AlphaFoldDB" id="A0A8H6G991"/>
<evidence type="ECO:0000313" key="7">
    <source>
        <dbReference type="Proteomes" id="UP000593570"/>
    </source>
</evidence>
<keyword evidence="1" id="KW-0677">Repeat</keyword>
<evidence type="ECO:0000256" key="2">
    <source>
        <dbReference type="PROSITE-ProRule" id="PRU00023"/>
    </source>
</evidence>
<dbReference type="SUPFAM" id="SSF48403">
    <property type="entry name" value="Ankyrin repeat"/>
    <property type="match status" value="1"/>
</dbReference>
<feature type="compositionally biased region" description="Acidic residues" evidence="3">
    <location>
        <begin position="34"/>
        <end position="48"/>
    </location>
</feature>
<dbReference type="InterPro" id="IPR027417">
    <property type="entry name" value="P-loop_NTPase"/>
</dbReference>
<dbReference type="EMBL" id="JACDXP010000016">
    <property type="protein sequence ID" value="KAF6514029.1"/>
    <property type="molecule type" value="Genomic_DNA"/>
</dbReference>
<dbReference type="Pfam" id="PF24883">
    <property type="entry name" value="NPHP3_N"/>
    <property type="match status" value="1"/>
</dbReference>
<feature type="repeat" description="ANK" evidence="2">
    <location>
        <begin position="875"/>
        <end position="907"/>
    </location>
</feature>
<name>A0A8H6G991_FUSOX</name>
<organism evidence="6 7">
    <name type="scientific">Fusarium oxysporum f. sp. conglutinans</name>
    <dbReference type="NCBI Taxonomy" id="100902"/>
    <lineage>
        <taxon>Eukaryota</taxon>
        <taxon>Fungi</taxon>
        <taxon>Dikarya</taxon>
        <taxon>Ascomycota</taxon>
        <taxon>Pezizomycotina</taxon>
        <taxon>Sordariomycetes</taxon>
        <taxon>Hypocreomycetidae</taxon>
        <taxon>Hypocreales</taxon>
        <taxon>Nectriaceae</taxon>
        <taxon>Fusarium</taxon>
        <taxon>Fusarium oxysporum species complex</taxon>
    </lineage>
</organism>